<dbReference type="InterPro" id="IPR029132">
    <property type="entry name" value="CBAH/NAAA_C"/>
</dbReference>
<keyword evidence="2" id="KW-0378">Hydrolase</keyword>
<evidence type="ECO:0000256" key="1">
    <source>
        <dbReference type="ARBA" id="ARBA00006625"/>
    </source>
</evidence>
<evidence type="ECO:0000256" key="2">
    <source>
        <dbReference type="ARBA" id="ARBA00022801"/>
    </source>
</evidence>
<evidence type="ECO:0000313" key="3">
    <source>
        <dbReference type="EMBL" id="GAM80552.1"/>
    </source>
</evidence>
<dbReference type="InterPro" id="IPR029055">
    <property type="entry name" value="Ntn_hydrolases_N"/>
</dbReference>
<comment type="similarity">
    <text evidence="1">Belongs to the peptidase C59 family.</text>
</comment>
<dbReference type="AlphaFoldDB" id="A0A0B8QU93"/>
<gene>
    <name evidence="3" type="ORF">JCM5805K_1663</name>
</gene>
<dbReference type="PATRIC" id="fig|1360.96.peg.1651"/>
<accession>A0A0B8QU93</accession>
<dbReference type="GO" id="GO:0016787">
    <property type="term" value="F:hydrolase activity"/>
    <property type="evidence" value="ECO:0007669"/>
    <property type="project" value="UniProtKB-KW"/>
</dbReference>
<dbReference type="Gene3D" id="3.60.60.10">
    <property type="entry name" value="Penicillin V Acylase, Chain A"/>
    <property type="match status" value="1"/>
</dbReference>
<sequence length="323" mass="36394">MCTSFQLKSSDGGLVFARTMDWHTFNAAALVLPRNYEWTSVYNNQKMINPYAILGVGNSEMRLHADISDGVNEYGLAAQKLTFSNQSDYAKEAEKGKVQLAAFEFLLWLLGNCRSIEEVRQNIDNVQLMTDENAIYKFGRNDLHFSATDPNGQMINIEPHGGRLVISDNPIGVVTNAPKFENEVEKLRTYMDINLLTESENTSVSKNEDSNSSLENLSVKNDNPNQISTGSFNGKPVFPGGFTPTARFIRAAIYKERAVYPKDEQQNIVEAWHILNGVTVPKSEGRSGTYTVYRSAVEVNSRRLYLQTYDDLSIQVYRFPDEL</sequence>
<dbReference type="InterPro" id="IPR052193">
    <property type="entry name" value="Peptidase_C59"/>
</dbReference>
<name>A0A0B8QU93_LACLL</name>
<dbReference type="Pfam" id="PF02275">
    <property type="entry name" value="CBAH"/>
    <property type="match status" value="1"/>
</dbReference>
<dbReference type="RefSeq" id="WP_023189316.1">
    <property type="nucleotide sequence ID" value="NZ_BAABQR010000002.1"/>
</dbReference>
<dbReference type="PANTHER" id="PTHR35527:SF2">
    <property type="entry name" value="HYDROLASE"/>
    <property type="match status" value="1"/>
</dbReference>
<dbReference type="PANTHER" id="PTHR35527">
    <property type="entry name" value="CHOLOYLGLYCINE HYDROLASE"/>
    <property type="match status" value="1"/>
</dbReference>
<comment type="caution">
    <text evidence="3">The sequence shown here is derived from an EMBL/GenBank/DDBJ whole genome shotgun (WGS) entry which is preliminary data.</text>
</comment>
<dbReference type="EMBL" id="BBSI01000023">
    <property type="protein sequence ID" value="GAM80552.1"/>
    <property type="molecule type" value="Genomic_DNA"/>
</dbReference>
<evidence type="ECO:0000313" key="4">
    <source>
        <dbReference type="Proteomes" id="UP000031847"/>
    </source>
</evidence>
<dbReference type="Proteomes" id="UP000031847">
    <property type="component" value="Unassembled WGS sequence"/>
</dbReference>
<dbReference type="CDD" id="cd00542">
    <property type="entry name" value="Ntn_PVA"/>
    <property type="match status" value="1"/>
</dbReference>
<proteinExistence type="inferred from homology"/>
<protein>
    <submittedName>
        <fullName evidence="3">Penicillin V acylase and related amidases</fullName>
    </submittedName>
</protein>
<dbReference type="SUPFAM" id="SSF56235">
    <property type="entry name" value="N-terminal nucleophile aminohydrolases (Ntn hydrolases)"/>
    <property type="match status" value="1"/>
</dbReference>
<reference evidence="3 4" key="1">
    <citation type="submission" date="2015-01" db="EMBL/GenBank/DDBJ databases">
        <title>Lactococcus lactis subsp.lactis JCM 5805 whole genome shotgun sequence.</title>
        <authorList>
            <person name="Fujii T."/>
            <person name="Tomita Y."/>
            <person name="Ikushima S."/>
            <person name="Fujiwara D."/>
        </authorList>
    </citation>
    <scope>NUCLEOTIDE SEQUENCE [LARGE SCALE GENOMIC DNA]</scope>
    <source>
        <strain evidence="3 4">JCM 5805</strain>
    </source>
</reference>
<organism evidence="3 4">
    <name type="scientific">Lactococcus lactis subsp. lactis</name>
    <name type="common">Streptococcus lactis</name>
    <dbReference type="NCBI Taxonomy" id="1360"/>
    <lineage>
        <taxon>Bacteria</taxon>
        <taxon>Bacillati</taxon>
        <taxon>Bacillota</taxon>
        <taxon>Bacilli</taxon>
        <taxon>Lactobacillales</taxon>
        <taxon>Streptococcaceae</taxon>
        <taxon>Lactococcus</taxon>
    </lineage>
</organism>